<dbReference type="PRINTS" id="PR00834">
    <property type="entry name" value="PROTEASES2C"/>
</dbReference>
<dbReference type="EMBL" id="PNBA02000003">
    <property type="protein sequence ID" value="KAG6430366.1"/>
    <property type="molecule type" value="Genomic_DNA"/>
</dbReference>
<dbReference type="Pfam" id="PF01535">
    <property type="entry name" value="PPR"/>
    <property type="match status" value="6"/>
</dbReference>
<feature type="repeat" description="PPR" evidence="3">
    <location>
        <begin position="396"/>
        <end position="430"/>
    </location>
</feature>
<dbReference type="Proteomes" id="UP000298416">
    <property type="component" value="Unassembled WGS sequence"/>
</dbReference>
<dbReference type="GO" id="GO:0006508">
    <property type="term" value="P:proteolysis"/>
    <property type="evidence" value="ECO:0007669"/>
    <property type="project" value="InterPro"/>
</dbReference>
<dbReference type="Pfam" id="PF12854">
    <property type="entry name" value="PPR_1"/>
    <property type="match status" value="1"/>
</dbReference>
<dbReference type="Pfam" id="PF17820">
    <property type="entry name" value="PDZ_6"/>
    <property type="match status" value="1"/>
</dbReference>
<dbReference type="SUPFAM" id="SSF50494">
    <property type="entry name" value="Trypsin-like serine proteases"/>
    <property type="match status" value="1"/>
</dbReference>
<dbReference type="SUPFAM" id="SSF50156">
    <property type="entry name" value="PDZ domain-like"/>
    <property type="match status" value="1"/>
</dbReference>
<dbReference type="Gene3D" id="1.25.40.10">
    <property type="entry name" value="Tetratricopeptide repeat domain"/>
    <property type="match status" value="3"/>
</dbReference>
<dbReference type="PANTHER" id="PTHR47926">
    <property type="entry name" value="PENTATRICOPEPTIDE REPEAT-CONTAINING PROTEIN"/>
    <property type="match status" value="1"/>
</dbReference>
<name>A0A8X8YI87_SALSN</name>
<evidence type="ECO:0000256" key="3">
    <source>
        <dbReference type="PROSITE-ProRule" id="PRU00708"/>
    </source>
</evidence>
<dbReference type="FunFam" id="1.25.40.10:FF:000090">
    <property type="entry name" value="Pentatricopeptide repeat-containing protein, chloroplastic"/>
    <property type="match status" value="1"/>
</dbReference>
<dbReference type="InterPro" id="IPR009003">
    <property type="entry name" value="Peptidase_S1_PA"/>
</dbReference>
<dbReference type="InterPro" id="IPR011990">
    <property type="entry name" value="TPR-like_helical_dom_sf"/>
</dbReference>
<dbReference type="Pfam" id="PF20431">
    <property type="entry name" value="E_motif"/>
    <property type="match status" value="1"/>
</dbReference>
<accession>A0A8X8YI87</accession>
<feature type="domain" description="PDZ" evidence="4">
    <location>
        <begin position="952"/>
        <end position="1029"/>
    </location>
</feature>
<dbReference type="Gene3D" id="2.30.42.10">
    <property type="match status" value="1"/>
</dbReference>
<proteinExistence type="inferred from homology"/>
<dbReference type="CDD" id="cd23085">
    <property type="entry name" value="cpPDZ_AtDEGP14-like"/>
    <property type="match status" value="1"/>
</dbReference>
<feature type="repeat" description="PPR" evidence="3">
    <location>
        <begin position="231"/>
        <end position="265"/>
    </location>
</feature>
<evidence type="ECO:0000256" key="2">
    <source>
        <dbReference type="ARBA" id="ARBA00022737"/>
    </source>
</evidence>
<dbReference type="InterPro" id="IPR046848">
    <property type="entry name" value="E_motif"/>
</dbReference>
<feature type="repeat" description="PPR" evidence="3">
    <location>
        <begin position="293"/>
        <end position="327"/>
    </location>
</feature>
<dbReference type="Pfam" id="PF13365">
    <property type="entry name" value="Trypsin_2"/>
    <property type="match status" value="1"/>
</dbReference>
<evidence type="ECO:0000313" key="6">
    <source>
        <dbReference type="Proteomes" id="UP000298416"/>
    </source>
</evidence>
<dbReference type="SUPFAM" id="SSF48452">
    <property type="entry name" value="TPR-like"/>
    <property type="match status" value="1"/>
</dbReference>
<sequence>MQVLRLANLLENFVTADQAKQIHCQIVLNNLHNIEALLVRQILKCAAHYSARTTHYVRLILRCMRNRDAFSTSCTIRYLSQHGQFRDALALYSESHASGIFLNTFAVSSALKSCTRVLYETGGLMIHAQAQKLGFCEVVFVQTALLAFYSKMGDMVVARKVFDEISERNVVSWNSLLGGYVKCGDLAMARSVFDEMPEKDVVSWNSMVSGYARGKDMEQAYELFRRMPERSSASWNAMVTGYIDCGKMELARSFFDAIPERNSVSYITMISAYSACGNVECAKELYDQHVEKDLLLYNAMISCYAQNNRAKEALQLLDELLKPNARFQPDKITLSSAISACSQLGDSEYGAWIESYMREMGIRMDDHLTTSFIDLYAKCGNIDKANELFNGLQKRDLVAYTAMILGYGINGRAKEAIDLFDEMIDSGIVPNMVTFTGILTAYSHVGLVDEGYHCFISMQRHGLVPTQDHYSIMVDLLGKAGRLKDAYELIKSMPTRPHAGVWGALLLACSLHSNVELAEIAASNCFELEPDSGGYHSLLAGIYASAGRWEDVDRLRRAVGEKGLVKIAGSNFSCLSDIFNLIIMLGEKREQKADVKDSRLVKDLCFTRGKNKDMRKFVISRLYWNASQIVDVVFFLSCLQRKFSNKTVLIRAAALAAAGSGTFCFATSSGHAAFVYLCNASVSVSMPLPFRDSLAWPWRTIEGSILFPSFTHSNHSQYDFLPLSFSKPDNVPDTNISKGAAWDAGDSPKHCCNCLGRDTIANAAAKIGPAVVNLSVPQGKSIGSGTIIDEDGTILTCAHTVVDFQGLRSLSKGKVEVTLQDGRSFEGTVVNADLHADIAIVKIKSKTPLPTAKLGTSSKLRPGDWVVAMGCPLTLQNTVTAGIVSCVDRKASDLGLGGVHREYLQTDCAINPGNSGGPLVNADGEVIGVNIMKLLGADGLNFAVPIDSVSKIIEHFKKNGRVVRPWLGLKMIDLNDMIVAHLKERSASFPDVRRGVLVPMVSPGSPADRAGFRPGDVLVEFGGRPVESIKEVIDIMGDKVGKPFKAVVKRENNVTETLTVIPDEANPAL</sequence>
<organism evidence="5">
    <name type="scientific">Salvia splendens</name>
    <name type="common">Scarlet sage</name>
    <dbReference type="NCBI Taxonomy" id="180675"/>
    <lineage>
        <taxon>Eukaryota</taxon>
        <taxon>Viridiplantae</taxon>
        <taxon>Streptophyta</taxon>
        <taxon>Embryophyta</taxon>
        <taxon>Tracheophyta</taxon>
        <taxon>Spermatophyta</taxon>
        <taxon>Magnoliopsida</taxon>
        <taxon>eudicotyledons</taxon>
        <taxon>Gunneridae</taxon>
        <taxon>Pentapetalae</taxon>
        <taxon>asterids</taxon>
        <taxon>lamiids</taxon>
        <taxon>Lamiales</taxon>
        <taxon>Lamiaceae</taxon>
        <taxon>Nepetoideae</taxon>
        <taxon>Mentheae</taxon>
        <taxon>Salviinae</taxon>
        <taxon>Salvia</taxon>
        <taxon>Salvia subgen. Calosphace</taxon>
        <taxon>core Calosphace</taxon>
    </lineage>
</organism>
<dbReference type="InterPro" id="IPR002885">
    <property type="entry name" value="PPR_rpt"/>
</dbReference>
<dbReference type="FunFam" id="1.25.40.10:FF:000125">
    <property type="entry name" value="Pentatricopeptide repeat-containing protein"/>
    <property type="match status" value="1"/>
</dbReference>
<evidence type="ECO:0000256" key="1">
    <source>
        <dbReference type="ARBA" id="ARBA00010541"/>
    </source>
</evidence>
<dbReference type="SMART" id="SM00228">
    <property type="entry name" value="PDZ"/>
    <property type="match status" value="1"/>
</dbReference>
<dbReference type="GO" id="GO:0004252">
    <property type="term" value="F:serine-type endopeptidase activity"/>
    <property type="evidence" value="ECO:0007669"/>
    <property type="project" value="InterPro"/>
</dbReference>
<dbReference type="NCBIfam" id="TIGR00756">
    <property type="entry name" value="PPR"/>
    <property type="match status" value="5"/>
</dbReference>
<protein>
    <recommendedName>
        <fullName evidence="4">PDZ domain-containing protein</fullName>
    </recommendedName>
</protein>
<dbReference type="GO" id="GO:0003723">
    <property type="term" value="F:RNA binding"/>
    <property type="evidence" value="ECO:0007669"/>
    <property type="project" value="InterPro"/>
</dbReference>
<dbReference type="InterPro" id="IPR036034">
    <property type="entry name" value="PDZ_sf"/>
</dbReference>
<evidence type="ECO:0000313" key="5">
    <source>
        <dbReference type="EMBL" id="KAG6430366.1"/>
    </source>
</evidence>
<dbReference type="PANTHER" id="PTHR47926:SF545">
    <property type="entry name" value="PENTACOTRIPEPTIDE-REPEAT REGION OF PRORP DOMAIN-CONTAINING PROTEIN"/>
    <property type="match status" value="1"/>
</dbReference>
<gene>
    <name evidence="5" type="ORF">SASPL_108431</name>
</gene>
<dbReference type="PROSITE" id="PS51375">
    <property type="entry name" value="PPR"/>
    <property type="match status" value="5"/>
</dbReference>
<reference evidence="5" key="2">
    <citation type="submission" date="2020-08" db="EMBL/GenBank/DDBJ databases">
        <title>Plant Genome Project.</title>
        <authorList>
            <person name="Zhang R.-G."/>
        </authorList>
    </citation>
    <scope>NUCLEOTIDE SEQUENCE</scope>
    <source>
        <strain evidence="5">Huo1</strain>
        <tissue evidence="5">Leaf</tissue>
    </source>
</reference>
<keyword evidence="6" id="KW-1185">Reference proteome</keyword>
<comment type="caution">
    <text evidence="5">The sequence shown here is derived from an EMBL/GenBank/DDBJ whole genome shotgun (WGS) entry which is preliminary data.</text>
</comment>
<keyword evidence="2" id="KW-0677">Repeat</keyword>
<dbReference type="InterPro" id="IPR046960">
    <property type="entry name" value="PPR_At4g14850-like_plant"/>
</dbReference>
<feature type="repeat" description="PPR" evidence="3">
    <location>
        <begin position="431"/>
        <end position="465"/>
    </location>
</feature>
<dbReference type="InterPro" id="IPR001940">
    <property type="entry name" value="Peptidase_S1C"/>
</dbReference>
<reference evidence="5" key="1">
    <citation type="submission" date="2018-01" db="EMBL/GenBank/DDBJ databases">
        <authorList>
            <person name="Mao J.F."/>
        </authorList>
    </citation>
    <scope>NUCLEOTIDE SEQUENCE</scope>
    <source>
        <strain evidence="5">Huo1</strain>
        <tissue evidence="5">Leaf</tissue>
    </source>
</reference>
<comment type="similarity">
    <text evidence="1">Belongs to the peptidase S1C family.</text>
</comment>
<dbReference type="GO" id="GO:0009451">
    <property type="term" value="P:RNA modification"/>
    <property type="evidence" value="ECO:0007669"/>
    <property type="project" value="InterPro"/>
</dbReference>
<evidence type="ECO:0000259" key="4">
    <source>
        <dbReference type="PROSITE" id="PS50106"/>
    </source>
</evidence>
<dbReference type="InterPro" id="IPR001478">
    <property type="entry name" value="PDZ"/>
</dbReference>
<feature type="repeat" description="PPR" evidence="3">
    <location>
        <begin position="169"/>
        <end position="203"/>
    </location>
</feature>
<dbReference type="Gene3D" id="2.40.10.120">
    <property type="match status" value="1"/>
</dbReference>
<dbReference type="Pfam" id="PF13041">
    <property type="entry name" value="PPR_2"/>
    <property type="match status" value="1"/>
</dbReference>
<dbReference type="AlphaFoldDB" id="A0A8X8YI87"/>
<dbReference type="InterPro" id="IPR041489">
    <property type="entry name" value="PDZ_6"/>
</dbReference>
<dbReference type="GO" id="GO:0048731">
    <property type="term" value="P:system development"/>
    <property type="evidence" value="ECO:0007669"/>
    <property type="project" value="UniProtKB-ARBA"/>
</dbReference>
<dbReference type="PROSITE" id="PS50106">
    <property type="entry name" value="PDZ"/>
    <property type="match status" value="1"/>
</dbReference>